<evidence type="ECO:0000256" key="1">
    <source>
        <dbReference type="SAM" id="Phobius"/>
    </source>
</evidence>
<evidence type="ECO:0000313" key="3">
    <source>
        <dbReference type="EMBL" id="PRQ08988.1"/>
    </source>
</evidence>
<reference evidence="3 4" key="1">
    <citation type="submission" date="2018-03" db="EMBL/GenBank/DDBJ databases">
        <title>Draft Genome Sequences of the Obligatory Marine Myxobacteria Enhygromyxa salina SWB007.</title>
        <authorList>
            <person name="Poehlein A."/>
            <person name="Moghaddam J.A."/>
            <person name="Harms H."/>
            <person name="Alanjari M."/>
            <person name="Koenig G.M."/>
            <person name="Daniel R."/>
            <person name="Schaeberle T.F."/>
        </authorList>
    </citation>
    <scope>NUCLEOTIDE SEQUENCE [LARGE SCALE GENOMIC DNA]</scope>
    <source>
        <strain evidence="3 4">SWB007</strain>
    </source>
</reference>
<keyword evidence="1" id="KW-0812">Transmembrane</keyword>
<proteinExistence type="predicted"/>
<evidence type="ECO:0000259" key="2">
    <source>
        <dbReference type="Pfam" id="PF13485"/>
    </source>
</evidence>
<gene>
    <name evidence="3" type="ORF">ENSA7_12590</name>
</gene>
<organism evidence="3 4">
    <name type="scientific">Enhygromyxa salina</name>
    <dbReference type="NCBI Taxonomy" id="215803"/>
    <lineage>
        <taxon>Bacteria</taxon>
        <taxon>Pseudomonadati</taxon>
        <taxon>Myxococcota</taxon>
        <taxon>Polyangia</taxon>
        <taxon>Nannocystales</taxon>
        <taxon>Nannocystaceae</taxon>
        <taxon>Enhygromyxa</taxon>
    </lineage>
</organism>
<dbReference type="AlphaFoldDB" id="A0A2S9YV63"/>
<dbReference type="Proteomes" id="UP000238823">
    <property type="component" value="Unassembled WGS sequence"/>
</dbReference>
<protein>
    <recommendedName>
        <fullName evidence="2">Peptidase MA-like domain-containing protein</fullName>
    </recommendedName>
</protein>
<dbReference type="EMBL" id="PVNL01000031">
    <property type="protein sequence ID" value="PRQ08988.1"/>
    <property type="molecule type" value="Genomic_DNA"/>
</dbReference>
<keyword evidence="1" id="KW-1133">Transmembrane helix</keyword>
<accession>A0A2S9YV63</accession>
<sequence>MARPLHDPDAALPAHGSPRGFRGWRVWSRLARARLVVGVVVPLLALLLSFAAPSNAWAEHGRPISWSLADASQRLHVGRAVIRYEPGLDDAALDLAEQLPGWWSEIEESFGRDLDDDLTIHLVSHAGMVARATGMPVWVSGVAHPPRGEIAISMHDPDGSRSDLDTLLRHELVHVALFRATAGAELPRWFHEGVAESLANEVSLMRAESLAGAVFGGGVPGLDRIEAEFHGDARQASVAYAAARDFVTWLRYHDPDEAHFRQLLSQLHNGRAFEQSFDDAYGVSLVELDSDWRSGLLGRFVWFPLIGSGSLPFLLVGPVVVLAWIRRRKRLARDWARLDAEEAAERAARLERVAAFA</sequence>
<dbReference type="OrthoDB" id="5507545at2"/>
<dbReference type="RefSeq" id="WP_146157401.1">
    <property type="nucleotide sequence ID" value="NZ_PVNL01000031.1"/>
</dbReference>
<dbReference type="InterPro" id="IPR039568">
    <property type="entry name" value="Peptidase_MA-like_dom"/>
</dbReference>
<dbReference type="Pfam" id="PF13485">
    <property type="entry name" value="Peptidase_MA_2"/>
    <property type="match status" value="1"/>
</dbReference>
<keyword evidence="1" id="KW-0472">Membrane</keyword>
<comment type="caution">
    <text evidence="3">The sequence shown here is derived from an EMBL/GenBank/DDBJ whole genome shotgun (WGS) entry which is preliminary data.</text>
</comment>
<feature type="domain" description="Peptidase MA-like" evidence="2">
    <location>
        <begin position="136"/>
        <end position="295"/>
    </location>
</feature>
<name>A0A2S9YV63_9BACT</name>
<feature type="transmembrane region" description="Helical" evidence="1">
    <location>
        <begin position="300"/>
        <end position="325"/>
    </location>
</feature>
<evidence type="ECO:0000313" key="4">
    <source>
        <dbReference type="Proteomes" id="UP000238823"/>
    </source>
</evidence>